<keyword evidence="1" id="KW-0812">Transmembrane</keyword>
<keyword evidence="1" id="KW-1133">Transmembrane helix</keyword>
<accession>A0A1F7YMD0</accession>
<dbReference type="AlphaFoldDB" id="A0A1F7YMD0"/>
<organism evidence="2 3">
    <name type="scientific">Candidatus Woesebacteria bacterium RIFCSPHIGHO2_01_FULL_41_10</name>
    <dbReference type="NCBI Taxonomy" id="1802500"/>
    <lineage>
        <taxon>Bacteria</taxon>
        <taxon>Candidatus Woeseibacteriota</taxon>
    </lineage>
</organism>
<dbReference type="Proteomes" id="UP000177263">
    <property type="component" value="Unassembled WGS sequence"/>
</dbReference>
<feature type="transmembrane region" description="Helical" evidence="1">
    <location>
        <begin position="20"/>
        <end position="37"/>
    </location>
</feature>
<protein>
    <submittedName>
        <fullName evidence="2">Uncharacterized protein</fullName>
    </submittedName>
</protein>
<sequence length="109" mass="11819">MAIVVVTTIIFGIFDDMVGASVPTAIAVFVELVLAFARRRGVPVRFVVRGLAVFIAVTVIVFTFGPVVLPGYADDLRGGFAAACLYLTTRVGWNTIMYRPKIDHENGVE</sequence>
<proteinExistence type="predicted"/>
<evidence type="ECO:0000313" key="2">
    <source>
        <dbReference type="EMBL" id="OGM28486.1"/>
    </source>
</evidence>
<name>A0A1F7YMD0_9BACT</name>
<keyword evidence="1" id="KW-0472">Membrane</keyword>
<comment type="caution">
    <text evidence="2">The sequence shown here is derived from an EMBL/GenBank/DDBJ whole genome shotgun (WGS) entry which is preliminary data.</text>
</comment>
<evidence type="ECO:0000256" key="1">
    <source>
        <dbReference type="SAM" id="Phobius"/>
    </source>
</evidence>
<evidence type="ECO:0000313" key="3">
    <source>
        <dbReference type="Proteomes" id="UP000177263"/>
    </source>
</evidence>
<dbReference type="EMBL" id="MGGM01000029">
    <property type="protein sequence ID" value="OGM28486.1"/>
    <property type="molecule type" value="Genomic_DNA"/>
</dbReference>
<gene>
    <name evidence="2" type="ORF">A2801_00935</name>
</gene>
<reference evidence="2 3" key="1">
    <citation type="journal article" date="2016" name="Nat. Commun.">
        <title>Thousands of microbial genomes shed light on interconnected biogeochemical processes in an aquifer system.</title>
        <authorList>
            <person name="Anantharaman K."/>
            <person name="Brown C.T."/>
            <person name="Hug L.A."/>
            <person name="Sharon I."/>
            <person name="Castelle C.J."/>
            <person name="Probst A.J."/>
            <person name="Thomas B.C."/>
            <person name="Singh A."/>
            <person name="Wilkins M.J."/>
            <person name="Karaoz U."/>
            <person name="Brodie E.L."/>
            <person name="Williams K.H."/>
            <person name="Hubbard S.S."/>
            <person name="Banfield J.F."/>
        </authorList>
    </citation>
    <scope>NUCLEOTIDE SEQUENCE [LARGE SCALE GENOMIC DNA]</scope>
</reference>
<feature type="transmembrane region" description="Helical" evidence="1">
    <location>
        <begin position="46"/>
        <end position="64"/>
    </location>
</feature>